<gene>
    <name evidence="1" type="ORF">METZ01_LOCUS361585</name>
</gene>
<organism evidence="1">
    <name type="scientific">marine metagenome</name>
    <dbReference type="NCBI Taxonomy" id="408172"/>
    <lineage>
        <taxon>unclassified sequences</taxon>
        <taxon>metagenomes</taxon>
        <taxon>ecological metagenomes</taxon>
    </lineage>
</organism>
<feature type="non-terminal residue" evidence="1">
    <location>
        <position position="1"/>
    </location>
</feature>
<sequence>VILIIGITGVAFLIGFVQSSMTGTTFYDPAGLYP</sequence>
<proteinExistence type="predicted"/>
<dbReference type="EMBL" id="UINC01128766">
    <property type="protein sequence ID" value="SVD08731.1"/>
    <property type="molecule type" value="Genomic_DNA"/>
</dbReference>
<name>A0A382SIJ6_9ZZZZ</name>
<reference evidence="1" key="1">
    <citation type="submission" date="2018-05" db="EMBL/GenBank/DDBJ databases">
        <authorList>
            <person name="Lanie J.A."/>
            <person name="Ng W.-L."/>
            <person name="Kazmierczak K.M."/>
            <person name="Andrzejewski T.M."/>
            <person name="Davidsen T.M."/>
            <person name="Wayne K.J."/>
            <person name="Tettelin H."/>
            <person name="Glass J.I."/>
            <person name="Rusch D."/>
            <person name="Podicherti R."/>
            <person name="Tsui H.-C.T."/>
            <person name="Winkler M.E."/>
        </authorList>
    </citation>
    <scope>NUCLEOTIDE SEQUENCE</scope>
</reference>
<evidence type="ECO:0000313" key="1">
    <source>
        <dbReference type="EMBL" id="SVD08731.1"/>
    </source>
</evidence>
<accession>A0A382SIJ6</accession>
<protein>
    <submittedName>
        <fullName evidence="1">Uncharacterized protein</fullName>
    </submittedName>
</protein>
<dbReference type="AlphaFoldDB" id="A0A382SIJ6"/>